<evidence type="ECO:0000313" key="3">
    <source>
        <dbReference type="Proteomes" id="UP000026962"/>
    </source>
</evidence>
<reference evidence="2" key="2">
    <citation type="submission" date="2018-05" db="EMBL/GenBank/DDBJ databases">
        <title>OpunRS2 (Oryza punctata Reference Sequence Version 2).</title>
        <authorList>
            <person name="Zhang J."/>
            <person name="Kudrna D."/>
            <person name="Lee S."/>
            <person name="Talag J."/>
            <person name="Welchert J."/>
            <person name="Wing R.A."/>
        </authorList>
    </citation>
    <scope>NUCLEOTIDE SEQUENCE [LARGE SCALE GENOMIC DNA]</scope>
</reference>
<protein>
    <submittedName>
        <fullName evidence="2">Uncharacterized protein</fullName>
    </submittedName>
</protein>
<dbReference type="EnsemblPlants" id="OPUNC05G10340.1">
    <property type="protein sequence ID" value="OPUNC05G10340.1"/>
    <property type="gene ID" value="OPUNC05G10340"/>
</dbReference>
<feature type="region of interest" description="Disordered" evidence="1">
    <location>
        <begin position="1"/>
        <end position="22"/>
    </location>
</feature>
<dbReference type="Proteomes" id="UP000026962">
    <property type="component" value="Chromosome 5"/>
</dbReference>
<dbReference type="STRING" id="4537.A0A0E0L148"/>
<name>A0A0E0L148_ORYPU</name>
<proteinExistence type="predicted"/>
<sequence>MPLSTDATGKEDGVDRAQSSPLATTAGYRMSESLAVGRWACYGRRPTAGEKEGCGLVVGRLVFAKEGVAVADPATRATEVAFLVKCLDYGVHNIHWPGHPHLKDYTDKFLDATGSNHLKLYRRISADGNTESWSKLNKDAIGVLSCERSPLAKLGKQVEQRMVNDLSAHPYNPVCPLSQGASSYHSSSQHIVSSSGEVKYIRNSGQETQIACEIAKEPIHIALYGSKNPYELTRLGNPRDKSIAPSSFEGVNISSISSSSSGMNLSTNSAKENNEYSQLKLQKQINGYQRFEN</sequence>
<dbReference type="AlphaFoldDB" id="A0A0E0L148"/>
<organism evidence="2">
    <name type="scientific">Oryza punctata</name>
    <name type="common">Red rice</name>
    <dbReference type="NCBI Taxonomy" id="4537"/>
    <lineage>
        <taxon>Eukaryota</taxon>
        <taxon>Viridiplantae</taxon>
        <taxon>Streptophyta</taxon>
        <taxon>Embryophyta</taxon>
        <taxon>Tracheophyta</taxon>
        <taxon>Spermatophyta</taxon>
        <taxon>Magnoliopsida</taxon>
        <taxon>Liliopsida</taxon>
        <taxon>Poales</taxon>
        <taxon>Poaceae</taxon>
        <taxon>BOP clade</taxon>
        <taxon>Oryzoideae</taxon>
        <taxon>Oryzeae</taxon>
        <taxon>Oryzinae</taxon>
        <taxon>Oryza</taxon>
    </lineage>
</organism>
<accession>A0A0E0L148</accession>
<reference evidence="2" key="1">
    <citation type="submission" date="2015-04" db="UniProtKB">
        <authorList>
            <consortium name="EnsemblPlants"/>
        </authorList>
    </citation>
    <scope>IDENTIFICATION</scope>
</reference>
<evidence type="ECO:0000313" key="2">
    <source>
        <dbReference type="EnsemblPlants" id="OPUNC05G10340.1"/>
    </source>
</evidence>
<evidence type="ECO:0000256" key="1">
    <source>
        <dbReference type="SAM" id="MobiDB-lite"/>
    </source>
</evidence>
<dbReference type="HOGENOM" id="CLU_951173_0_0_1"/>
<dbReference type="Gramene" id="OPUNC05G10340.1">
    <property type="protein sequence ID" value="OPUNC05G10340.1"/>
    <property type="gene ID" value="OPUNC05G10340"/>
</dbReference>
<keyword evidence="3" id="KW-1185">Reference proteome</keyword>